<dbReference type="Proteomes" id="UP001595640">
    <property type="component" value="Unassembled WGS sequence"/>
</dbReference>
<dbReference type="EMBL" id="JBHRUH010000011">
    <property type="protein sequence ID" value="MFC3291644.1"/>
    <property type="molecule type" value="Genomic_DNA"/>
</dbReference>
<name>A0ABV7LZ03_9GAMM</name>
<organism evidence="1 2">
    <name type="scientific">Modicisalibacter luteus</name>
    <dbReference type="NCBI Taxonomy" id="453962"/>
    <lineage>
        <taxon>Bacteria</taxon>
        <taxon>Pseudomonadati</taxon>
        <taxon>Pseudomonadota</taxon>
        <taxon>Gammaproteobacteria</taxon>
        <taxon>Oceanospirillales</taxon>
        <taxon>Halomonadaceae</taxon>
        <taxon>Modicisalibacter</taxon>
    </lineage>
</organism>
<evidence type="ECO:0000313" key="2">
    <source>
        <dbReference type="Proteomes" id="UP001595640"/>
    </source>
</evidence>
<dbReference type="RefSeq" id="WP_083933030.1">
    <property type="nucleotide sequence ID" value="NZ_BMXD01000005.1"/>
</dbReference>
<sequence length="131" mass="13951">MPRRRHARTYRHAVSLALIAMLLLVTGPVIGQLSAFDDLGHHLHSDASRSAMTSATTSAQHPPLSEAIGWHAQCGYCSLFQHFPVLPGALTPAARLALWAAGQPLASPQAAHGHLAVFPNALSRAPPAIFR</sequence>
<gene>
    <name evidence="1" type="ORF">ACFOEI_06150</name>
</gene>
<keyword evidence="2" id="KW-1185">Reference proteome</keyword>
<protein>
    <submittedName>
        <fullName evidence="1">DUF2946 domain-containing protein</fullName>
    </submittedName>
</protein>
<accession>A0ABV7LZ03</accession>
<dbReference type="InterPro" id="IPR021333">
    <property type="entry name" value="DUF2946"/>
</dbReference>
<evidence type="ECO:0000313" key="1">
    <source>
        <dbReference type="EMBL" id="MFC3291644.1"/>
    </source>
</evidence>
<reference evidence="2" key="1">
    <citation type="journal article" date="2019" name="Int. J. Syst. Evol. Microbiol.">
        <title>The Global Catalogue of Microorganisms (GCM) 10K type strain sequencing project: providing services to taxonomists for standard genome sequencing and annotation.</title>
        <authorList>
            <consortium name="The Broad Institute Genomics Platform"/>
            <consortium name="The Broad Institute Genome Sequencing Center for Infectious Disease"/>
            <person name="Wu L."/>
            <person name="Ma J."/>
        </authorList>
    </citation>
    <scope>NUCLEOTIDE SEQUENCE [LARGE SCALE GENOMIC DNA]</scope>
    <source>
        <strain evidence="2">KCTC 12847</strain>
    </source>
</reference>
<proteinExistence type="predicted"/>
<comment type="caution">
    <text evidence="1">The sequence shown here is derived from an EMBL/GenBank/DDBJ whole genome shotgun (WGS) entry which is preliminary data.</text>
</comment>
<dbReference type="Pfam" id="PF11162">
    <property type="entry name" value="DUF2946"/>
    <property type="match status" value="1"/>
</dbReference>